<keyword evidence="1" id="KW-0472">Membrane</keyword>
<feature type="transmembrane region" description="Helical" evidence="1">
    <location>
        <begin position="108"/>
        <end position="129"/>
    </location>
</feature>
<keyword evidence="1" id="KW-1133">Transmembrane helix</keyword>
<evidence type="ECO:0000313" key="2">
    <source>
        <dbReference type="EMBL" id="MDP8566340.1"/>
    </source>
</evidence>
<dbReference type="EMBL" id="JAVCAP010000001">
    <property type="protein sequence ID" value="MDP8566340.1"/>
    <property type="molecule type" value="Genomic_DNA"/>
</dbReference>
<feature type="transmembrane region" description="Helical" evidence="1">
    <location>
        <begin position="72"/>
        <end position="96"/>
    </location>
</feature>
<accession>A0ABT9JP26</accession>
<keyword evidence="1" id="KW-0812">Transmembrane</keyword>
<protein>
    <recommendedName>
        <fullName evidence="4">DUF1761 domain-containing protein</fullName>
    </recommendedName>
</protein>
<dbReference type="Proteomes" id="UP001225906">
    <property type="component" value="Unassembled WGS sequence"/>
</dbReference>
<sequence>MEVLLIGAVACTTALILSAWLMTFARWFPIKGIDGEFLVDYKTMIRAHVDYALMALFGLGFYGAAKAAGIELHYFACVCVAIGGFTNPTVFVIAAFDPDFWSKTKWKVYSAISFVITTVGFMTICYQLMCHALCGQ</sequence>
<evidence type="ECO:0000256" key="1">
    <source>
        <dbReference type="SAM" id="Phobius"/>
    </source>
</evidence>
<feature type="transmembrane region" description="Helical" evidence="1">
    <location>
        <begin position="49"/>
        <end position="65"/>
    </location>
</feature>
<evidence type="ECO:0008006" key="4">
    <source>
        <dbReference type="Google" id="ProtNLM"/>
    </source>
</evidence>
<dbReference type="RefSeq" id="WP_306388047.1">
    <property type="nucleotide sequence ID" value="NZ_JAVCAP010000001.1"/>
</dbReference>
<keyword evidence="3" id="KW-1185">Reference proteome</keyword>
<organism evidence="2 3">
    <name type="scientific">Methylophilus aquaticus</name>
    <dbReference type="NCBI Taxonomy" id="1971610"/>
    <lineage>
        <taxon>Bacteria</taxon>
        <taxon>Pseudomonadati</taxon>
        <taxon>Pseudomonadota</taxon>
        <taxon>Betaproteobacteria</taxon>
        <taxon>Nitrosomonadales</taxon>
        <taxon>Methylophilaceae</taxon>
        <taxon>Methylophilus</taxon>
    </lineage>
</organism>
<evidence type="ECO:0000313" key="3">
    <source>
        <dbReference type="Proteomes" id="UP001225906"/>
    </source>
</evidence>
<comment type="caution">
    <text evidence="2">The sequence shown here is derived from an EMBL/GenBank/DDBJ whole genome shotgun (WGS) entry which is preliminary data.</text>
</comment>
<proteinExistence type="predicted"/>
<reference evidence="3" key="1">
    <citation type="journal article" date="2019" name="Int. J. Syst. Evol. Microbiol.">
        <title>The Global Catalogue of Microorganisms (GCM) 10K type strain sequencing project: providing services to taxonomists for standard genome sequencing and annotation.</title>
        <authorList>
            <consortium name="The Broad Institute Genomics Platform"/>
            <consortium name="The Broad Institute Genome Sequencing Center for Infectious Disease"/>
            <person name="Wu L."/>
            <person name="Ma J."/>
        </authorList>
    </citation>
    <scope>NUCLEOTIDE SEQUENCE [LARGE SCALE GENOMIC DNA]</scope>
    <source>
        <strain evidence="3">VKM B-3159</strain>
    </source>
</reference>
<gene>
    <name evidence="2" type="ORF">Q9291_00635</name>
</gene>
<name>A0ABT9JP26_9PROT</name>